<proteinExistence type="predicted"/>
<accession>A0ABS8PTT1</accession>
<keyword evidence="2" id="KW-1185">Reference proteome</keyword>
<sequence>MSTTEKMKKVLTGNTSKETAETALFIFSSTAKRQHKIHTTMDAEINLIRQKYLQELSDLNTQKIQAFETLQRYAENNRDAFAGKKSIALKNGILGFRTGMPKLKTLKGYSWSSVVNLLKIHLPDYVRTVEEPAKSKLLADRLLPEVGLKFKELGICIDQDETFFVESQSAI</sequence>
<organism evidence="1 2">
    <name type="scientific">Niabella pedocola</name>
    <dbReference type="NCBI Taxonomy" id="1752077"/>
    <lineage>
        <taxon>Bacteria</taxon>
        <taxon>Pseudomonadati</taxon>
        <taxon>Bacteroidota</taxon>
        <taxon>Chitinophagia</taxon>
        <taxon>Chitinophagales</taxon>
        <taxon>Chitinophagaceae</taxon>
        <taxon>Niabella</taxon>
    </lineage>
</organism>
<comment type="caution">
    <text evidence="1">The sequence shown here is derived from an EMBL/GenBank/DDBJ whole genome shotgun (WGS) entry which is preliminary data.</text>
</comment>
<dbReference type="RefSeq" id="WP_231006429.1">
    <property type="nucleotide sequence ID" value="NZ_JAJNEC010000005.1"/>
</dbReference>
<dbReference type="EMBL" id="JAJNEC010000005">
    <property type="protein sequence ID" value="MCD2424475.1"/>
    <property type="molecule type" value="Genomic_DNA"/>
</dbReference>
<name>A0ABS8PTT1_9BACT</name>
<evidence type="ECO:0000313" key="2">
    <source>
        <dbReference type="Proteomes" id="UP001199816"/>
    </source>
</evidence>
<gene>
    <name evidence="1" type="ORF">LQ567_16970</name>
</gene>
<dbReference type="InterPro" id="IPR009951">
    <property type="entry name" value="Host-nuc_inhib_Gam"/>
</dbReference>
<reference evidence="1 2" key="1">
    <citation type="submission" date="2021-11" db="EMBL/GenBank/DDBJ databases">
        <title>Genomic of Niabella pedocola.</title>
        <authorList>
            <person name="Wu T."/>
        </authorList>
    </citation>
    <scope>NUCLEOTIDE SEQUENCE [LARGE SCALE GENOMIC DNA]</scope>
    <source>
        <strain evidence="1 2">JCM 31011</strain>
    </source>
</reference>
<evidence type="ECO:0000313" key="1">
    <source>
        <dbReference type="EMBL" id="MCD2424475.1"/>
    </source>
</evidence>
<dbReference type="Proteomes" id="UP001199816">
    <property type="component" value="Unassembled WGS sequence"/>
</dbReference>
<dbReference type="SUPFAM" id="SSF161266">
    <property type="entry name" value="Gam-like"/>
    <property type="match status" value="1"/>
</dbReference>
<dbReference type="Pfam" id="PF07352">
    <property type="entry name" value="Phage_Mu_Gam"/>
    <property type="match status" value="1"/>
</dbReference>
<protein>
    <submittedName>
        <fullName evidence="1">Host-nuclease inhibitor Gam family protein</fullName>
    </submittedName>
</protein>